<evidence type="ECO:0000259" key="10">
    <source>
        <dbReference type="PROSITE" id="PS51724"/>
    </source>
</evidence>
<dbReference type="Pfam" id="PF05036">
    <property type="entry name" value="SPOR"/>
    <property type="match status" value="2"/>
</dbReference>
<evidence type="ECO:0000256" key="9">
    <source>
        <dbReference type="SAM" id="Phobius"/>
    </source>
</evidence>
<feature type="region of interest" description="Disordered" evidence="8">
    <location>
        <begin position="560"/>
        <end position="592"/>
    </location>
</feature>
<keyword evidence="12" id="KW-1185">Reference proteome</keyword>
<dbReference type="PANTHER" id="PTHR30026:SF23">
    <property type="entry name" value="TO APRF-PUTATIVE OUTER MEMBRANE EFFLUX PROTEIN OR SECRETED ALKALINE PHOSPHATASE-RELATED"/>
    <property type="match status" value="1"/>
</dbReference>
<dbReference type="PANTHER" id="PTHR30026">
    <property type="entry name" value="OUTER MEMBRANE PROTEIN TOLC"/>
    <property type="match status" value="1"/>
</dbReference>
<evidence type="ECO:0000256" key="7">
    <source>
        <dbReference type="ARBA" id="ARBA00023237"/>
    </source>
</evidence>
<dbReference type="InterPro" id="IPR007730">
    <property type="entry name" value="SPOR-like_dom"/>
</dbReference>
<dbReference type="GO" id="GO:0042834">
    <property type="term" value="F:peptidoglycan binding"/>
    <property type="evidence" value="ECO:0007669"/>
    <property type="project" value="InterPro"/>
</dbReference>
<keyword evidence="7" id="KW-0998">Cell outer membrane</keyword>
<protein>
    <submittedName>
        <fullName evidence="11">Outer membrane protein TolC</fullName>
    </submittedName>
</protein>
<comment type="subcellular location">
    <subcellularLocation>
        <location evidence="1">Cell outer membrane</location>
    </subcellularLocation>
</comment>
<dbReference type="InterPro" id="IPR003423">
    <property type="entry name" value="OMP_efflux"/>
</dbReference>
<dbReference type="EMBL" id="VLLN01000029">
    <property type="protein sequence ID" value="TWJ14309.1"/>
    <property type="molecule type" value="Genomic_DNA"/>
</dbReference>
<comment type="similarity">
    <text evidence="2">Belongs to the outer membrane factor (OMF) (TC 1.B.17) family.</text>
</comment>
<evidence type="ECO:0000256" key="5">
    <source>
        <dbReference type="ARBA" id="ARBA00022692"/>
    </source>
</evidence>
<dbReference type="Proteomes" id="UP000319449">
    <property type="component" value="Unassembled WGS sequence"/>
</dbReference>
<proteinExistence type="inferred from homology"/>
<dbReference type="SUPFAM" id="SSF56954">
    <property type="entry name" value="Outer membrane efflux proteins (OEP)"/>
    <property type="match status" value="1"/>
</dbReference>
<organism evidence="11 12">
    <name type="scientific">Geobacter argillaceus</name>
    <dbReference type="NCBI Taxonomy" id="345631"/>
    <lineage>
        <taxon>Bacteria</taxon>
        <taxon>Pseudomonadati</taxon>
        <taxon>Thermodesulfobacteriota</taxon>
        <taxon>Desulfuromonadia</taxon>
        <taxon>Geobacterales</taxon>
        <taxon>Geobacteraceae</taxon>
        <taxon>Geobacter</taxon>
    </lineage>
</organism>
<dbReference type="PROSITE" id="PS51724">
    <property type="entry name" value="SPOR"/>
    <property type="match status" value="1"/>
</dbReference>
<evidence type="ECO:0000256" key="1">
    <source>
        <dbReference type="ARBA" id="ARBA00004442"/>
    </source>
</evidence>
<dbReference type="Pfam" id="PF02321">
    <property type="entry name" value="OEP"/>
    <property type="match status" value="1"/>
</dbReference>
<gene>
    <name evidence="11" type="ORF">JN12_03484</name>
</gene>
<dbReference type="AlphaFoldDB" id="A0A562V8T4"/>
<evidence type="ECO:0000313" key="11">
    <source>
        <dbReference type="EMBL" id="TWJ14309.1"/>
    </source>
</evidence>
<feature type="compositionally biased region" description="Basic and acidic residues" evidence="8">
    <location>
        <begin position="582"/>
        <end position="591"/>
    </location>
</feature>
<dbReference type="Gene3D" id="1.20.1600.10">
    <property type="entry name" value="Outer membrane efflux proteins (OEP)"/>
    <property type="match status" value="1"/>
</dbReference>
<dbReference type="OrthoDB" id="127236at2"/>
<dbReference type="GO" id="GO:1990281">
    <property type="term" value="C:efflux pump complex"/>
    <property type="evidence" value="ECO:0007669"/>
    <property type="project" value="TreeGrafter"/>
</dbReference>
<evidence type="ECO:0000256" key="3">
    <source>
        <dbReference type="ARBA" id="ARBA00022448"/>
    </source>
</evidence>
<keyword evidence="6 9" id="KW-0472">Membrane</keyword>
<sequence>MNTHSLARFAVRCGVLLYASFGYAIPMVPLFATGNGQCATIPNGMNLSRLAAVEMAIRRNIDVRNEALNAVMADTDAVRSRALYDPLLSTSASRAVSSFPGETFGVTSTNASVGLTQYLPTGGSIAVATQTGYTNADSQLTGVPSKNWQSSAGISISQPLLKNAGKETTELSITLAANTRKDSIERFRLYVTDTVVAVITSYNRLYSLRQTLESRVAALGTVQNLLEEIKKTKPGPKQRLDIANVEYALSQRRKELVDAERNVRDQEASLQYLIGMETKTQLIPTDPPARDEPPETEEQAVKMALELRPDLKQLRLALKASELQERVARHQSLPDLSVTASGGFSGIAGAVGSTYQQIGDGKGRYWSAGLQFSVPLGNTAAVNDYRKSKIRTEQAQNQIRALEWKIRNDVEADMRALISARLQLQTTERSRLYAEQRREEYQKHTRAGTTSVQDVINAENDLTSARNAHQDATEAFAYAVAKLWRDMGSLLDHQGVRVDTAHPEKMTEGTGMAASFDAVPPANQTVVAEPDPLRTTVNGLMGNPVGSGVKPAVLDAPRAQGAVPSVDDGRRNPSPPATMDKSMVRNGDKAGKTGSAVKAASYTLMIGEYAGKPAMADAKNKIKSAGLSPLVKPGPKKKVSMIRLLIGGFPDQKSARKELSRLRNITADCFILMDENRQYRLYAGTYRDEKGAAQEQARLAAHGIRSSRETAIISVSTLLLTAGSYPTREAALKGAARLEGQGVPSVVTENL</sequence>
<dbReference type="InterPro" id="IPR036680">
    <property type="entry name" value="SPOR-like_sf"/>
</dbReference>
<dbReference type="SUPFAM" id="SSF110997">
    <property type="entry name" value="Sporulation related repeat"/>
    <property type="match status" value="1"/>
</dbReference>
<evidence type="ECO:0000256" key="4">
    <source>
        <dbReference type="ARBA" id="ARBA00022452"/>
    </source>
</evidence>
<dbReference type="GO" id="GO:0009279">
    <property type="term" value="C:cell outer membrane"/>
    <property type="evidence" value="ECO:0007669"/>
    <property type="project" value="UniProtKB-SubCell"/>
</dbReference>
<accession>A0A562V8T4</accession>
<dbReference type="GO" id="GO:0015288">
    <property type="term" value="F:porin activity"/>
    <property type="evidence" value="ECO:0007669"/>
    <property type="project" value="TreeGrafter"/>
</dbReference>
<keyword evidence="5 9" id="KW-0812">Transmembrane</keyword>
<keyword evidence="3" id="KW-0813">Transport</keyword>
<feature type="domain" description="SPOR" evidence="10">
    <location>
        <begin position="673"/>
        <end position="750"/>
    </location>
</feature>
<evidence type="ECO:0000256" key="8">
    <source>
        <dbReference type="SAM" id="MobiDB-lite"/>
    </source>
</evidence>
<feature type="transmembrane region" description="Helical" evidence="9">
    <location>
        <begin position="9"/>
        <end position="32"/>
    </location>
</feature>
<dbReference type="GO" id="GO:0015562">
    <property type="term" value="F:efflux transmembrane transporter activity"/>
    <property type="evidence" value="ECO:0007669"/>
    <property type="project" value="InterPro"/>
</dbReference>
<comment type="caution">
    <text evidence="11">The sequence shown here is derived from an EMBL/GenBank/DDBJ whole genome shotgun (WGS) entry which is preliminary data.</text>
</comment>
<evidence type="ECO:0000256" key="2">
    <source>
        <dbReference type="ARBA" id="ARBA00007613"/>
    </source>
</evidence>
<reference evidence="11 12" key="1">
    <citation type="submission" date="2019-07" db="EMBL/GenBank/DDBJ databases">
        <title>Genomic Encyclopedia of Archaeal and Bacterial Type Strains, Phase II (KMG-II): from individual species to whole genera.</title>
        <authorList>
            <person name="Goeker M."/>
        </authorList>
    </citation>
    <scope>NUCLEOTIDE SEQUENCE [LARGE SCALE GENOMIC DNA]</scope>
    <source>
        <strain evidence="11 12">ATCC BAA-1139</strain>
    </source>
</reference>
<name>A0A562V8T4_9BACT</name>
<evidence type="ECO:0000256" key="6">
    <source>
        <dbReference type="ARBA" id="ARBA00023136"/>
    </source>
</evidence>
<dbReference type="InterPro" id="IPR051906">
    <property type="entry name" value="TolC-like"/>
</dbReference>
<keyword evidence="9" id="KW-1133">Transmembrane helix</keyword>
<keyword evidence="4" id="KW-1134">Transmembrane beta strand</keyword>
<evidence type="ECO:0000313" key="12">
    <source>
        <dbReference type="Proteomes" id="UP000319449"/>
    </source>
</evidence>